<dbReference type="Proteomes" id="UP000252733">
    <property type="component" value="Unassembled WGS sequence"/>
</dbReference>
<name>A0A368UJV2_9BACT</name>
<dbReference type="GO" id="GO:0004674">
    <property type="term" value="F:protein serine/threonine kinase activity"/>
    <property type="evidence" value="ECO:0007669"/>
    <property type="project" value="TreeGrafter"/>
</dbReference>
<dbReference type="PANTHER" id="PTHR37419:SF1">
    <property type="entry name" value="SERINE_THREONINE-PROTEIN KINASE TOXIN HIPA"/>
    <property type="match status" value="1"/>
</dbReference>
<dbReference type="RefSeq" id="WP_114437985.1">
    <property type="nucleotide sequence ID" value="NZ_QPIZ01000033.1"/>
</dbReference>
<evidence type="ECO:0000256" key="1">
    <source>
        <dbReference type="ARBA" id="ARBA00010164"/>
    </source>
</evidence>
<comment type="caution">
    <text evidence="5">The sequence shown here is derived from an EMBL/GenBank/DDBJ whole genome shotgun (WGS) entry which is preliminary data.</text>
</comment>
<comment type="similarity">
    <text evidence="1">Belongs to the HipA Ser/Thr kinase family.</text>
</comment>
<dbReference type="InterPro" id="IPR012893">
    <property type="entry name" value="HipA-like_C"/>
</dbReference>
<keyword evidence="2" id="KW-0808">Transferase</keyword>
<dbReference type="InterPro" id="IPR052028">
    <property type="entry name" value="HipA_Ser/Thr_kinase"/>
</dbReference>
<evidence type="ECO:0000313" key="6">
    <source>
        <dbReference type="Proteomes" id="UP000252733"/>
    </source>
</evidence>
<evidence type="ECO:0000256" key="2">
    <source>
        <dbReference type="ARBA" id="ARBA00022679"/>
    </source>
</evidence>
<proteinExistence type="inferred from homology"/>
<keyword evidence="6" id="KW-1185">Reference proteome</keyword>
<dbReference type="EMBL" id="QPIZ01000033">
    <property type="protein sequence ID" value="RCW28958.1"/>
    <property type="molecule type" value="Genomic_DNA"/>
</dbReference>
<dbReference type="GO" id="GO:0005829">
    <property type="term" value="C:cytosol"/>
    <property type="evidence" value="ECO:0007669"/>
    <property type="project" value="TreeGrafter"/>
</dbReference>
<sequence length="328" mass="37808">MSLPEILFCPGTLREGNSTYSRSALKRLFNGKKVSHILPYESPATNEITDALFEENQKMMSISGVQEKFSVLLDKNKLRLIKEGEQGQYILKPKPGAGKHPEMMPANEHLTMQIARQVFNIETAENALIFFHNGDPAYITKRFDVKDDNTKRAQEDFAALALRTPQTHGTNYKYLGNYYELFEIMKKFVPAYRVEAPKLLRLLLFNYLFSNGDAHLKNFSLIQTEFEDYILSPAYDLLNSRIHIEDKDFALDNGLLPPAQAKGKVKEQFYKLGELAGINIKLIDGIFSKLTSRKEEVLRLINHSYLSEKLKHNYEQAYFSRLKKLNRE</sequence>
<evidence type="ECO:0000256" key="3">
    <source>
        <dbReference type="ARBA" id="ARBA00022777"/>
    </source>
</evidence>
<dbReference type="PANTHER" id="PTHR37419">
    <property type="entry name" value="SERINE/THREONINE-PROTEIN KINASE TOXIN HIPA"/>
    <property type="match status" value="1"/>
</dbReference>
<gene>
    <name evidence="5" type="ORF">DFO77_13311</name>
</gene>
<dbReference type="Pfam" id="PF07804">
    <property type="entry name" value="HipA_C"/>
    <property type="match status" value="1"/>
</dbReference>
<accession>A0A368UJV2</accession>
<feature type="domain" description="HipA-like C-terminal" evidence="4">
    <location>
        <begin position="60"/>
        <end position="254"/>
    </location>
</feature>
<dbReference type="Gene3D" id="1.10.1070.20">
    <property type="match status" value="1"/>
</dbReference>
<reference evidence="5 6" key="1">
    <citation type="submission" date="2018-07" db="EMBL/GenBank/DDBJ databases">
        <title>Freshwater and sediment microbial communities from various areas in North America, analyzing microbe dynamics in response to fracking.</title>
        <authorList>
            <person name="Lamendella R."/>
        </authorList>
    </citation>
    <scope>NUCLEOTIDE SEQUENCE [LARGE SCALE GENOMIC DNA]</scope>
    <source>
        <strain evidence="5 6">160A</strain>
    </source>
</reference>
<evidence type="ECO:0000313" key="5">
    <source>
        <dbReference type="EMBL" id="RCW28958.1"/>
    </source>
</evidence>
<keyword evidence="3 5" id="KW-0418">Kinase</keyword>
<organism evidence="5 6">
    <name type="scientific">Marinilabilia salmonicolor</name>
    <dbReference type="NCBI Taxonomy" id="989"/>
    <lineage>
        <taxon>Bacteria</taxon>
        <taxon>Pseudomonadati</taxon>
        <taxon>Bacteroidota</taxon>
        <taxon>Bacteroidia</taxon>
        <taxon>Marinilabiliales</taxon>
        <taxon>Marinilabiliaceae</taxon>
        <taxon>Marinilabilia</taxon>
    </lineage>
</organism>
<protein>
    <submittedName>
        <fullName evidence="5">Serine/threonine-protein kinase HipA</fullName>
    </submittedName>
</protein>
<dbReference type="AlphaFoldDB" id="A0A368UJV2"/>
<evidence type="ECO:0000259" key="4">
    <source>
        <dbReference type="Pfam" id="PF07804"/>
    </source>
</evidence>